<keyword evidence="1" id="KW-0732">Signal</keyword>
<sequence length="160" mass="16863">MKIIRLSSLSALSAFVLLAAPLPSFAEEELTWHAWSGEGAASLVYGMAESDYVLLSLACESADGPVMLFFPYEPAGAQDGSAYRLTLENGSQALTTETTGSRMEMDDLFMLEGRLPRGEELKGLLGGTGVLKVSVGKDVTELPLASAGNAAREFLAVCAP</sequence>
<evidence type="ECO:0008006" key="4">
    <source>
        <dbReference type="Google" id="ProtNLM"/>
    </source>
</evidence>
<feature type="signal peptide" evidence="1">
    <location>
        <begin position="1"/>
        <end position="26"/>
    </location>
</feature>
<dbReference type="RefSeq" id="WP_136556242.1">
    <property type="nucleotide sequence ID" value="NZ_STGT01000001.1"/>
</dbReference>
<evidence type="ECO:0000256" key="1">
    <source>
        <dbReference type="SAM" id="SignalP"/>
    </source>
</evidence>
<feature type="chain" id="PRO_5046210155" description="Invasion associated locus B family protein" evidence="1">
    <location>
        <begin position="27"/>
        <end position="160"/>
    </location>
</feature>
<proteinExistence type="predicted"/>
<accession>A0ABY2QYC0</accession>
<name>A0ABY2QYC0_9HYPH</name>
<comment type="caution">
    <text evidence="2">The sequence shown here is derived from an EMBL/GenBank/DDBJ whole genome shotgun (WGS) entry which is preliminary data.</text>
</comment>
<evidence type="ECO:0000313" key="3">
    <source>
        <dbReference type="Proteomes" id="UP000309667"/>
    </source>
</evidence>
<dbReference type="EMBL" id="STGT01000001">
    <property type="protein sequence ID" value="THV16617.1"/>
    <property type="molecule type" value="Genomic_DNA"/>
</dbReference>
<reference evidence="2 3" key="1">
    <citation type="submission" date="2019-04" db="EMBL/GenBank/DDBJ databases">
        <title>Genome sequence of strain 7209-2.</title>
        <authorList>
            <person name="Gao J."/>
            <person name="Sun J."/>
        </authorList>
    </citation>
    <scope>NUCLEOTIDE SEQUENCE [LARGE SCALE GENOMIC DNA]</scope>
    <source>
        <strain evidence="2 3">7209-2</strain>
    </source>
</reference>
<organism evidence="2 3">
    <name type="scientific">Rhizobium rhizophilum</name>
    <dbReference type="NCBI Taxonomy" id="1850373"/>
    <lineage>
        <taxon>Bacteria</taxon>
        <taxon>Pseudomonadati</taxon>
        <taxon>Pseudomonadota</taxon>
        <taxon>Alphaproteobacteria</taxon>
        <taxon>Hyphomicrobiales</taxon>
        <taxon>Rhizobiaceae</taxon>
        <taxon>Rhizobium/Agrobacterium group</taxon>
        <taxon>Rhizobium</taxon>
    </lineage>
</organism>
<gene>
    <name evidence="2" type="ORF">E9677_01015</name>
</gene>
<keyword evidence="3" id="KW-1185">Reference proteome</keyword>
<evidence type="ECO:0000313" key="2">
    <source>
        <dbReference type="EMBL" id="THV16617.1"/>
    </source>
</evidence>
<dbReference type="Proteomes" id="UP000309667">
    <property type="component" value="Unassembled WGS sequence"/>
</dbReference>
<protein>
    <recommendedName>
        <fullName evidence="4">Invasion associated locus B family protein</fullName>
    </recommendedName>
</protein>